<sequence length="172" mass="17310">APGGATASVPDAVDRGVLAGGRPGWARGAAPAAAVDDADGGGALVRAADLCLCVPASGGGHPPAGHPLVRRRDGVREDRQYGGGVRAERDAPRGREHGVRPALQLRYAICAVGGDVHGLRTGGAAGRCHGRPARLHEPARHARTGAGPLAPLRRAGLRHGGEGRVVDAVLCV</sequence>
<evidence type="ECO:0000313" key="1">
    <source>
        <dbReference type="EMBL" id="CAA9295818.1"/>
    </source>
</evidence>
<proteinExistence type="predicted"/>
<dbReference type="EMBL" id="CADCTC010000269">
    <property type="protein sequence ID" value="CAA9295818.1"/>
    <property type="molecule type" value="Genomic_DNA"/>
</dbReference>
<protein>
    <submittedName>
        <fullName evidence="1">Uncharacterized protein</fullName>
    </submittedName>
</protein>
<dbReference type="AlphaFoldDB" id="A0A6J4K4R3"/>
<accession>A0A6J4K4R3</accession>
<name>A0A6J4K4R3_9CHLR</name>
<feature type="non-terminal residue" evidence="1">
    <location>
        <position position="1"/>
    </location>
</feature>
<feature type="non-terminal residue" evidence="1">
    <location>
        <position position="172"/>
    </location>
</feature>
<gene>
    <name evidence="1" type="ORF">AVDCRST_MAG77-5131</name>
</gene>
<reference evidence="1" key="1">
    <citation type="submission" date="2020-02" db="EMBL/GenBank/DDBJ databases">
        <authorList>
            <person name="Meier V. D."/>
        </authorList>
    </citation>
    <scope>NUCLEOTIDE SEQUENCE</scope>
    <source>
        <strain evidence="1">AVDCRST_MAG77</strain>
    </source>
</reference>
<organism evidence="1">
    <name type="scientific">uncultured Chloroflexota bacterium</name>
    <dbReference type="NCBI Taxonomy" id="166587"/>
    <lineage>
        <taxon>Bacteria</taxon>
        <taxon>Bacillati</taxon>
        <taxon>Chloroflexota</taxon>
        <taxon>environmental samples</taxon>
    </lineage>
</organism>